<dbReference type="EMBL" id="MU853264">
    <property type="protein sequence ID" value="KAK4118577.1"/>
    <property type="molecule type" value="Genomic_DNA"/>
</dbReference>
<name>A0AAN6TQ12_9PEZI</name>
<reference evidence="1" key="2">
    <citation type="submission" date="2023-05" db="EMBL/GenBank/DDBJ databases">
        <authorList>
            <consortium name="Lawrence Berkeley National Laboratory"/>
            <person name="Steindorff A."/>
            <person name="Hensen N."/>
            <person name="Bonometti L."/>
            <person name="Westerberg I."/>
            <person name="Brannstrom I.O."/>
            <person name="Guillou S."/>
            <person name="Cros-Aarteil S."/>
            <person name="Calhoun S."/>
            <person name="Haridas S."/>
            <person name="Kuo A."/>
            <person name="Mondo S."/>
            <person name="Pangilinan J."/>
            <person name="Riley R."/>
            <person name="Labutti K."/>
            <person name="Andreopoulos B."/>
            <person name="Lipzen A."/>
            <person name="Chen C."/>
            <person name="Yanf M."/>
            <person name="Daum C."/>
            <person name="Ng V."/>
            <person name="Clum A."/>
            <person name="Ohm R."/>
            <person name="Martin F."/>
            <person name="Silar P."/>
            <person name="Natvig D."/>
            <person name="Lalanne C."/>
            <person name="Gautier V."/>
            <person name="Ament-Velasquez S.L."/>
            <person name="Kruys A."/>
            <person name="Hutchinson M.I."/>
            <person name="Powell A.J."/>
            <person name="Barry K."/>
            <person name="Miller A.N."/>
            <person name="Grigoriev I.V."/>
            <person name="Debuchy R."/>
            <person name="Gladieux P."/>
            <person name="Thoren M.H."/>
            <person name="Johannesson H."/>
        </authorList>
    </citation>
    <scope>NUCLEOTIDE SEQUENCE</scope>
    <source>
        <strain evidence="1">CBS 731.68</strain>
    </source>
</reference>
<proteinExistence type="predicted"/>
<dbReference type="Proteomes" id="UP001302602">
    <property type="component" value="Unassembled WGS sequence"/>
</dbReference>
<evidence type="ECO:0000313" key="1">
    <source>
        <dbReference type="EMBL" id="KAK4118577.1"/>
    </source>
</evidence>
<dbReference type="AlphaFoldDB" id="A0AAN6TQ12"/>
<evidence type="ECO:0000313" key="2">
    <source>
        <dbReference type="Proteomes" id="UP001302602"/>
    </source>
</evidence>
<comment type="caution">
    <text evidence="1">The sequence shown here is derived from an EMBL/GenBank/DDBJ whole genome shotgun (WGS) entry which is preliminary data.</text>
</comment>
<dbReference type="GeneID" id="87826444"/>
<keyword evidence="2" id="KW-1185">Reference proteome</keyword>
<gene>
    <name evidence="1" type="ORF">N657DRAFT_583394</name>
</gene>
<sequence length="439" mass="49215">MLIAECESLIFARPATPRLFLQATARPRLSLTLPYVVDFTIRRAKKDGSIRPCIFRWHPLYDGFSHQGLILLHHTATGDGVEPCAVDHTKFARPPKDGSIATDGSSGHGYLWELLPGGEGHASVNLPEHYYQAMQAGEAYTLLYPGGEVALWDCGTRSVFLDKQLKVRHRLEKDEVRPALMIPGGAFISLVAYEEEKPWPERATTLSAYGFDVANRMEMRWREQEAIKMYERAPILNVTLKCPPTVTINSFLIVGVKVTYTGQVCGPDGQPSSETTTQPITFRTRSIIYGLTDNIGYREGFRLYRRRGGDDHVPWEGCNMDDTDMGCGLFDFPDETVRVAEHMDFTTLKPGETWATTKTLQEPGWSYLPDDTAVGDVFLYGFNGAVVDWWDWGGAEEHAETVVTLPCWITGRVIDPRDNGGRPRLVVTHSAPVEFRVLE</sequence>
<accession>A0AAN6TQ12</accession>
<organism evidence="1 2">
    <name type="scientific">Parathielavia appendiculata</name>
    <dbReference type="NCBI Taxonomy" id="2587402"/>
    <lineage>
        <taxon>Eukaryota</taxon>
        <taxon>Fungi</taxon>
        <taxon>Dikarya</taxon>
        <taxon>Ascomycota</taxon>
        <taxon>Pezizomycotina</taxon>
        <taxon>Sordariomycetes</taxon>
        <taxon>Sordariomycetidae</taxon>
        <taxon>Sordariales</taxon>
        <taxon>Chaetomiaceae</taxon>
        <taxon>Parathielavia</taxon>
    </lineage>
</organism>
<dbReference type="RefSeq" id="XP_062642350.1">
    <property type="nucleotide sequence ID" value="XM_062789674.1"/>
</dbReference>
<protein>
    <submittedName>
        <fullName evidence="1">Uncharacterized protein</fullName>
    </submittedName>
</protein>
<reference evidence="1" key="1">
    <citation type="journal article" date="2023" name="Mol. Phylogenet. Evol.">
        <title>Genome-scale phylogeny and comparative genomics of the fungal order Sordariales.</title>
        <authorList>
            <person name="Hensen N."/>
            <person name="Bonometti L."/>
            <person name="Westerberg I."/>
            <person name="Brannstrom I.O."/>
            <person name="Guillou S."/>
            <person name="Cros-Aarteil S."/>
            <person name="Calhoun S."/>
            <person name="Haridas S."/>
            <person name="Kuo A."/>
            <person name="Mondo S."/>
            <person name="Pangilinan J."/>
            <person name="Riley R."/>
            <person name="LaButti K."/>
            <person name="Andreopoulos B."/>
            <person name="Lipzen A."/>
            <person name="Chen C."/>
            <person name="Yan M."/>
            <person name="Daum C."/>
            <person name="Ng V."/>
            <person name="Clum A."/>
            <person name="Steindorff A."/>
            <person name="Ohm R.A."/>
            <person name="Martin F."/>
            <person name="Silar P."/>
            <person name="Natvig D.O."/>
            <person name="Lalanne C."/>
            <person name="Gautier V."/>
            <person name="Ament-Velasquez S.L."/>
            <person name="Kruys A."/>
            <person name="Hutchinson M.I."/>
            <person name="Powell A.J."/>
            <person name="Barry K."/>
            <person name="Miller A.N."/>
            <person name="Grigoriev I.V."/>
            <person name="Debuchy R."/>
            <person name="Gladieux P."/>
            <person name="Hiltunen Thoren M."/>
            <person name="Johannesson H."/>
        </authorList>
    </citation>
    <scope>NUCLEOTIDE SEQUENCE</scope>
    <source>
        <strain evidence="1">CBS 731.68</strain>
    </source>
</reference>